<comment type="caution">
    <text evidence="5">The sequence shown here is derived from an EMBL/GenBank/DDBJ whole genome shotgun (WGS) entry which is preliminary data.</text>
</comment>
<proteinExistence type="inferred from homology"/>
<keyword evidence="4" id="KW-0812">Transmembrane</keyword>
<keyword evidence="4" id="KW-1133">Transmembrane helix</keyword>
<evidence type="ECO:0000256" key="4">
    <source>
        <dbReference type="SAM" id="Phobius"/>
    </source>
</evidence>
<dbReference type="Proteomes" id="UP001465668">
    <property type="component" value="Unassembled WGS sequence"/>
</dbReference>
<comment type="similarity">
    <text evidence="2">Belongs to the major facilitator superfamily. Monocarboxylate porter (TC 2.A.1.13) family.</text>
</comment>
<evidence type="ECO:0000313" key="6">
    <source>
        <dbReference type="Proteomes" id="UP001465668"/>
    </source>
</evidence>
<name>A0ABR2XAD5_9PEZI</name>
<keyword evidence="4" id="KW-0472">Membrane</keyword>
<dbReference type="InterPro" id="IPR036259">
    <property type="entry name" value="MFS_trans_sf"/>
</dbReference>
<dbReference type="Pfam" id="PF07690">
    <property type="entry name" value="MFS_1"/>
    <property type="match status" value="1"/>
</dbReference>
<dbReference type="InterPro" id="IPR050327">
    <property type="entry name" value="Proton-linked_MCT"/>
</dbReference>
<feature type="transmembrane region" description="Helical" evidence="4">
    <location>
        <begin position="282"/>
        <end position="305"/>
    </location>
</feature>
<accession>A0ABR2XAD5</accession>
<gene>
    <name evidence="5" type="ORF">SCAR479_12551</name>
</gene>
<feature type="region of interest" description="Disordered" evidence="3">
    <location>
        <begin position="1"/>
        <end position="31"/>
    </location>
</feature>
<evidence type="ECO:0000256" key="3">
    <source>
        <dbReference type="SAM" id="MobiDB-lite"/>
    </source>
</evidence>
<keyword evidence="6" id="KW-1185">Reference proteome</keyword>
<dbReference type="Gene3D" id="1.20.1250.20">
    <property type="entry name" value="MFS general substrate transporter like domains"/>
    <property type="match status" value="1"/>
</dbReference>
<evidence type="ECO:0000313" key="5">
    <source>
        <dbReference type="EMBL" id="KAK9770760.1"/>
    </source>
</evidence>
<dbReference type="SUPFAM" id="SSF103473">
    <property type="entry name" value="MFS general substrate transporter"/>
    <property type="match status" value="1"/>
</dbReference>
<dbReference type="InterPro" id="IPR011701">
    <property type="entry name" value="MFS"/>
</dbReference>
<reference evidence="5 6" key="1">
    <citation type="submission" date="2024-02" db="EMBL/GenBank/DDBJ databases">
        <title>First draft genome assembly of two strains of Seiridium cardinale.</title>
        <authorList>
            <person name="Emiliani G."/>
            <person name="Scali E."/>
        </authorList>
    </citation>
    <scope>NUCLEOTIDE SEQUENCE [LARGE SCALE GENOMIC DNA]</scope>
    <source>
        <strain evidence="5 6">BM-138-000479</strain>
    </source>
</reference>
<feature type="transmembrane region" description="Helical" evidence="4">
    <location>
        <begin position="144"/>
        <end position="162"/>
    </location>
</feature>
<feature type="transmembrane region" description="Helical" evidence="4">
    <location>
        <begin position="312"/>
        <end position="333"/>
    </location>
</feature>
<feature type="transmembrane region" description="Helical" evidence="4">
    <location>
        <begin position="111"/>
        <end position="132"/>
    </location>
</feature>
<dbReference type="EMBL" id="JARVKM010000086">
    <property type="protein sequence ID" value="KAK9770760.1"/>
    <property type="molecule type" value="Genomic_DNA"/>
</dbReference>
<evidence type="ECO:0000256" key="2">
    <source>
        <dbReference type="ARBA" id="ARBA00006727"/>
    </source>
</evidence>
<organism evidence="5 6">
    <name type="scientific">Seiridium cardinale</name>
    <dbReference type="NCBI Taxonomy" id="138064"/>
    <lineage>
        <taxon>Eukaryota</taxon>
        <taxon>Fungi</taxon>
        <taxon>Dikarya</taxon>
        <taxon>Ascomycota</taxon>
        <taxon>Pezizomycotina</taxon>
        <taxon>Sordariomycetes</taxon>
        <taxon>Xylariomycetidae</taxon>
        <taxon>Amphisphaeriales</taxon>
        <taxon>Sporocadaceae</taxon>
        <taxon>Seiridium</taxon>
    </lineage>
</organism>
<feature type="transmembrane region" description="Helical" evidence="4">
    <location>
        <begin position="43"/>
        <end position="63"/>
    </location>
</feature>
<dbReference type="PANTHER" id="PTHR11360:SF287">
    <property type="entry name" value="MFS MONOCARBOXYLATE TRANSPORTER"/>
    <property type="match status" value="1"/>
</dbReference>
<feature type="transmembrane region" description="Helical" evidence="4">
    <location>
        <begin position="83"/>
        <end position="104"/>
    </location>
</feature>
<comment type="subcellular location">
    <subcellularLocation>
        <location evidence="1">Membrane</location>
        <topology evidence="1">Multi-pass membrane protein</topology>
    </subcellularLocation>
</comment>
<feature type="transmembrane region" description="Helical" evidence="4">
    <location>
        <begin position="248"/>
        <end position="270"/>
    </location>
</feature>
<sequence length="479" mass="52967">MLDNLGAGTSNNVTEERAGDESSEPQTSGVEFSLPPVDGGKQAWLFLAACWVVEAFTFGFGFSFGVFQDYYSNHEPFAGSGNIAVIGTTTTGILYMGTPFVLVICRLYPRWARWFTLFGLFVASLSIAMSSFCTSVPQLIGTQGILFGVGGCIAYCPCTLYIDEWFVRRKGMAYGIVWSAAGVGGVALPLLLESLLNNYGFQTATRIWACILFACSAPLSFFIVPRLPYSANTHNKPFNLRFITSRRFALHQVANLIQGTGYFLPNIYLATYARTTFGTSSFLSALTIIVVNISVTLGLVLMGFLNDRLQVTTCMIISAAGAATSVFLVWGLSGKPIISGIVVWKRSKNMTHIRNFSITTGLIRILRLVWLVCRVMGIHLAGNHEGSLSEERKRWPWICRPGDGAGISLRREGTWERHIWAFERLAPQGYAMAGESHRRLRKWLWHTDPVYWPDGCFQWDELHMATAELDVKSSGSGAT</sequence>
<feature type="transmembrane region" description="Helical" evidence="4">
    <location>
        <begin position="204"/>
        <end position="227"/>
    </location>
</feature>
<feature type="transmembrane region" description="Helical" evidence="4">
    <location>
        <begin position="174"/>
        <end position="192"/>
    </location>
</feature>
<protein>
    <submittedName>
        <fullName evidence="5">Monocarboxylate transporter 2</fullName>
    </submittedName>
</protein>
<evidence type="ECO:0000256" key="1">
    <source>
        <dbReference type="ARBA" id="ARBA00004141"/>
    </source>
</evidence>
<dbReference type="PANTHER" id="PTHR11360">
    <property type="entry name" value="MONOCARBOXYLATE TRANSPORTER"/>
    <property type="match status" value="1"/>
</dbReference>